<dbReference type="AlphaFoldDB" id="A0A7Y0L1R3"/>
<evidence type="ECO:0000313" key="2">
    <source>
        <dbReference type="Proteomes" id="UP000533476"/>
    </source>
</evidence>
<organism evidence="1 2">
    <name type="scientific">Sulfobacillus harzensis</name>
    <dbReference type="NCBI Taxonomy" id="2729629"/>
    <lineage>
        <taxon>Bacteria</taxon>
        <taxon>Bacillati</taxon>
        <taxon>Bacillota</taxon>
        <taxon>Clostridia</taxon>
        <taxon>Eubacteriales</taxon>
        <taxon>Clostridiales Family XVII. Incertae Sedis</taxon>
        <taxon>Sulfobacillus</taxon>
    </lineage>
</organism>
<dbReference type="InterPro" id="IPR001646">
    <property type="entry name" value="5peptide_repeat"/>
</dbReference>
<dbReference type="Pfam" id="PF00805">
    <property type="entry name" value="Pentapeptide"/>
    <property type="match status" value="1"/>
</dbReference>
<reference evidence="1 2" key="1">
    <citation type="submission" date="2020-04" db="EMBL/GenBank/DDBJ databases">
        <authorList>
            <person name="Zhang R."/>
            <person name="Schippers A."/>
        </authorList>
    </citation>
    <scope>NUCLEOTIDE SEQUENCE [LARGE SCALE GENOMIC DNA]</scope>
    <source>
        <strain evidence="1 2">DSM 109850</strain>
    </source>
</reference>
<keyword evidence="2" id="KW-1185">Reference proteome</keyword>
<dbReference type="EMBL" id="JABBVZ010000001">
    <property type="protein sequence ID" value="NMP20745.1"/>
    <property type="molecule type" value="Genomic_DNA"/>
</dbReference>
<dbReference type="Proteomes" id="UP000533476">
    <property type="component" value="Unassembled WGS sequence"/>
</dbReference>
<dbReference type="InterPro" id="IPR051082">
    <property type="entry name" value="Pentapeptide-BTB/POZ_domain"/>
</dbReference>
<name>A0A7Y0L1R3_9FIRM</name>
<gene>
    <name evidence="1" type="ORF">HIJ39_00005</name>
</gene>
<evidence type="ECO:0000313" key="1">
    <source>
        <dbReference type="EMBL" id="NMP20745.1"/>
    </source>
</evidence>
<protein>
    <submittedName>
        <fullName evidence="1">Pentapeptide repeat-containing protein</fullName>
    </submittedName>
</protein>
<comment type="caution">
    <text evidence="1">The sequence shown here is derived from an EMBL/GenBank/DDBJ whole genome shotgun (WGS) entry which is preliminary data.</text>
</comment>
<dbReference type="PANTHER" id="PTHR14136:SF17">
    <property type="entry name" value="BTB_POZ DOMAIN-CONTAINING PROTEIN KCTD9"/>
    <property type="match status" value="1"/>
</dbReference>
<feature type="non-terminal residue" evidence="1">
    <location>
        <position position="1"/>
    </location>
</feature>
<proteinExistence type="predicted"/>
<dbReference type="SUPFAM" id="SSF141571">
    <property type="entry name" value="Pentapeptide repeat-like"/>
    <property type="match status" value="1"/>
</dbReference>
<accession>A0A7Y0L1R3</accession>
<sequence length="136" mass="14798">DLSRADLSGADLSVADLRGANLSGADLRGANLRGADLSGADLSVADLRGANLSGADLGMTSILQLGPIGSRKDYLIVKRFEDRTNEVMTGCFRGTLDEFEKAVEVSHKEHPESLREYRSAIRFCREIWEEDHNCSG</sequence>
<dbReference type="PANTHER" id="PTHR14136">
    <property type="entry name" value="BTB_POZ DOMAIN-CONTAINING PROTEIN KCTD9"/>
    <property type="match status" value="1"/>
</dbReference>
<dbReference type="Gene3D" id="2.160.20.80">
    <property type="entry name" value="E3 ubiquitin-protein ligase SopA"/>
    <property type="match status" value="1"/>
</dbReference>